<proteinExistence type="predicted"/>
<dbReference type="EMBL" id="BGPR01000353">
    <property type="protein sequence ID" value="GBM15025.1"/>
    <property type="molecule type" value="Genomic_DNA"/>
</dbReference>
<evidence type="ECO:0000313" key="1">
    <source>
        <dbReference type="EMBL" id="GBM13575.1"/>
    </source>
</evidence>
<protein>
    <submittedName>
        <fullName evidence="1">Uncharacterized protein</fullName>
    </submittedName>
</protein>
<reference evidence="1 3" key="1">
    <citation type="journal article" date="2019" name="Sci. Rep.">
        <title>Orb-weaving spider Araneus ventricosus genome elucidates the spidroin gene catalogue.</title>
        <authorList>
            <person name="Kono N."/>
            <person name="Nakamura H."/>
            <person name="Ohtoshi R."/>
            <person name="Moran D.A.P."/>
            <person name="Shinohara A."/>
            <person name="Yoshida Y."/>
            <person name="Fujiwara M."/>
            <person name="Mori M."/>
            <person name="Tomita M."/>
            <person name="Arakawa K."/>
        </authorList>
    </citation>
    <scope>NUCLEOTIDE SEQUENCE [LARGE SCALE GENOMIC DNA]</scope>
</reference>
<keyword evidence="3" id="KW-1185">Reference proteome</keyword>
<dbReference type="Proteomes" id="UP000499080">
    <property type="component" value="Unassembled WGS sequence"/>
</dbReference>
<accession>A0A4Y2DDE5</accession>
<organism evidence="1 3">
    <name type="scientific">Araneus ventricosus</name>
    <name type="common">Orbweaver spider</name>
    <name type="synonym">Epeira ventricosa</name>
    <dbReference type="NCBI Taxonomy" id="182803"/>
    <lineage>
        <taxon>Eukaryota</taxon>
        <taxon>Metazoa</taxon>
        <taxon>Ecdysozoa</taxon>
        <taxon>Arthropoda</taxon>
        <taxon>Chelicerata</taxon>
        <taxon>Arachnida</taxon>
        <taxon>Araneae</taxon>
        <taxon>Araneomorphae</taxon>
        <taxon>Entelegynae</taxon>
        <taxon>Araneoidea</taxon>
        <taxon>Araneidae</taxon>
        <taxon>Araneus</taxon>
    </lineage>
</organism>
<sequence>MATKQKQLQQRPQSWLLNDAVGRLHMLQTTPPQTPLAYISHEVNKEKVSKFRYGLALYRVSQNDRINSAQLDSSLGIHKNCPKKHSCTIHSLREKYEKQSMTSLPVQEKNTLLNIPTAVYAQFKAAVQSVPRACRGRLEHAVEWLSSHVAASRGPPKYKQHADEQLSPFVLSLRLDTPVP</sequence>
<comment type="caution">
    <text evidence="1">The sequence shown here is derived from an EMBL/GenBank/DDBJ whole genome shotgun (WGS) entry which is preliminary data.</text>
</comment>
<evidence type="ECO:0000313" key="3">
    <source>
        <dbReference type="Proteomes" id="UP000499080"/>
    </source>
</evidence>
<dbReference type="AlphaFoldDB" id="A0A4Y2DDE5"/>
<dbReference type="EMBL" id="BGPR01000330">
    <property type="protein sequence ID" value="GBM13575.1"/>
    <property type="molecule type" value="Genomic_DNA"/>
</dbReference>
<evidence type="ECO:0000313" key="2">
    <source>
        <dbReference type="EMBL" id="GBM15025.1"/>
    </source>
</evidence>
<name>A0A4Y2DDE5_ARAVE</name>
<gene>
    <name evidence="1" type="ORF">AVEN_123988_1</name>
    <name evidence="2" type="ORF">AVEN_266916_1</name>
</gene>